<evidence type="ECO:0000313" key="2">
    <source>
        <dbReference type="Proteomes" id="UP001500298"/>
    </source>
</evidence>
<dbReference type="Proteomes" id="UP001500298">
    <property type="component" value="Unassembled WGS sequence"/>
</dbReference>
<gene>
    <name evidence="1" type="ORF">GCM10023331_38560</name>
</gene>
<reference evidence="2" key="1">
    <citation type="journal article" date="2019" name="Int. J. Syst. Evol. Microbiol.">
        <title>The Global Catalogue of Microorganisms (GCM) 10K type strain sequencing project: providing services to taxonomists for standard genome sequencing and annotation.</title>
        <authorList>
            <consortium name="The Broad Institute Genomics Platform"/>
            <consortium name="The Broad Institute Genome Sequencing Center for Infectious Disease"/>
            <person name="Wu L."/>
            <person name="Ma J."/>
        </authorList>
    </citation>
    <scope>NUCLEOTIDE SEQUENCE [LARGE SCALE GENOMIC DNA]</scope>
    <source>
        <strain evidence="2">JCM 18326</strain>
    </source>
</reference>
<dbReference type="PANTHER" id="PTHR36454">
    <property type="entry name" value="LMO2823 PROTEIN"/>
    <property type="match status" value="1"/>
</dbReference>
<accession>A0ABP9DPU7</accession>
<name>A0ABP9DPU7_9BACT</name>
<keyword evidence="2" id="KW-1185">Reference proteome</keyword>
<organism evidence="1 2">
    <name type="scientific">Algivirga pacifica</name>
    <dbReference type="NCBI Taxonomy" id="1162670"/>
    <lineage>
        <taxon>Bacteria</taxon>
        <taxon>Pseudomonadati</taxon>
        <taxon>Bacteroidota</taxon>
        <taxon>Cytophagia</taxon>
        <taxon>Cytophagales</taxon>
        <taxon>Flammeovirgaceae</taxon>
        <taxon>Algivirga</taxon>
    </lineage>
</organism>
<proteinExistence type="predicted"/>
<dbReference type="PANTHER" id="PTHR36454:SF1">
    <property type="entry name" value="DUF1015 DOMAIN-CONTAINING PROTEIN"/>
    <property type="match status" value="1"/>
</dbReference>
<protein>
    <submittedName>
        <fullName evidence="1">DUF1015 domain-containing protein</fullName>
    </submittedName>
</protein>
<comment type="caution">
    <text evidence="1">The sequence shown here is derived from an EMBL/GenBank/DDBJ whole genome shotgun (WGS) entry which is preliminary data.</text>
</comment>
<dbReference type="InterPro" id="IPR008323">
    <property type="entry name" value="UCP033563"/>
</dbReference>
<dbReference type="Pfam" id="PF06245">
    <property type="entry name" value="DUF1015"/>
    <property type="match status" value="1"/>
</dbReference>
<evidence type="ECO:0000313" key="1">
    <source>
        <dbReference type="EMBL" id="GAA4850178.1"/>
    </source>
</evidence>
<sequence length="383" mass="43645">MPLENAPQVINRFEHQHSSSHLMYPDEGGKSLSAMKWWQKALNEKVVIRDEKAALYIYEQSTPDSSGQGRSLQRGVIGMISMEDDKQLLLHEEVILEQLEQRVRLLDTTGIQSSPTHGFYTLETTLLEELMEEALHVHCIVSHEFQGTTYRIGKITDPKKIALFQEVLGAVPAYLADGHHRYRSSQVLYHRDKSASYHLIYLTNITHNDMSILPTHRLLKNVRDFSLDRMISALQPYFHCEVCASPEEVVKQLKGRYGFGLIHRNYALSLTLKAGLSKHIPWVMDESVKDIATTVLHYYLIEKVFGISGQAQVQSRLIAYQNDLIDCLDELNAFKTDYILLNNGVTAEELMNATKKGERMLPKSTCFVPKMVSGHIFGDIRSL</sequence>
<dbReference type="EMBL" id="BAABJX010000063">
    <property type="protein sequence ID" value="GAA4850178.1"/>
    <property type="molecule type" value="Genomic_DNA"/>
</dbReference>